<evidence type="ECO:0000313" key="2">
    <source>
        <dbReference type="EMBL" id="OZM56847.1"/>
    </source>
</evidence>
<evidence type="ECO:0008006" key="4">
    <source>
        <dbReference type="Google" id="ProtNLM"/>
    </source>
</evidence>
<keyword evidence="1" id="KW-0812">Transmembrane</keyword>
<comment type="caution">
    <text evidence="2">The sequence shown here is derived from an EMBL/GenBank/DDBJ whole genome shotgun (WGS) entry which is preliminary data.</text>
</comment>
<feature type="transmembrane region" description="Helical" evidence="1">
    <location>
        <begin position="6"/>
        <end position="31"/>
    </location>
</feature>
<dbReference type="AlphaFoldDB" id="A0A263BU40"/>
<keyword evidence="3" id="KW-1185">Reference proteome</keyword>
<reference evidence="3" key="1">
    <citation type="submission" date="2017-08" db="EMBL/GenBank/DDBJ databases">
        <authorList>
            <person name="Huang Z."/>
        </authorList>
    </citation>
    <scope>NUCLEOTIDE SEQUENCE [LARGE SCALE GENOMIC DNA]</scope>
    <source>
        <strain evidence="3">SA5d-4</strain>
    </source>
</reference>
<dbReference type="Proteomes" id="UP000217083">
    <property type="component" value="Unassembled WGS sequence"/>
</dbReference>
<name>A0A263BU40_9BACI</name>
<sequence length="160" mass="17991">MTLILFLVFYVVVLPISTLIHEIGHALGILLTTKERAVIYLGPSDAKNTENFHLGRMHFHIKWSIFGSCKYKEITKKLTAFQQIVVAIGGPFMSLCLVLLFTSLAKVPTNEVIAQYLQAIAFANLFIFISTAIPIKYPKWMSHYGGMPSDGYRVVLALRK</sequence>
<proteinExistence type="predicted"/>
<feature type="transmembrane region" description="Helical" evidence="1">
    <location>
        <begin position="113"/>
        <end position="133"/>
    </location>
</feature>
<reference evidence="2 3" key="2">
    <citation type="submission" date="2017-09" db="EMBL/GenBank/DDBJ databases">
        <title>Bacillus patelloidae sp. nov., isolated from the intestinal tract of a marine limpet.</title>
        <authorList>
            <person name="Liu R."/>
            <person name="Dong C."/>
            <person name="Shao Z."/>
        </authorList>
    </citation>
    <scope>NUCLEOTIDE SEQUENCE [LARGE SCALE GENOMIC DNA]</scope>
    <source>
        <strain evidence="2 3">SA5d-4</strain>
    </source>
</reference>
<gene>
    <name evidence="2" type="ORF">CIB95_08730</name>
</gene>
<dbReference type="EMBL" id="NPIA01000004">
    <property type="protein sequence ID" value="OZM56847.1"/>
    <property type="molecule type" value="Genomic_DNA"/>
</dbReference>
<dbReference type="RefSeq" id="WP_094924295.1">
    <property type="nucleotide sequence ID" value="NZ_NPIA01000004.1"/>
</dbReference>
<evidence type="ECO:0000256" key="1">
    <source>
        <dbReference type="SAM" id="Phobius"/>
    </source>
</evidence>
<keyword evidence="1" id="KW-0472">Membrane</keyword>
<accession>A0A263BU40</accession>
<organism evidence="2 3">
    <name type="scientific">Lottiidibacillus patelloidae</name>
    <dbReference type="NCBI Taxonomy" id="2670334"/>
    <lineage>
        <taxon>Bacteria</taxon>
        <taxon>Bacillati</taxon>
        <taxon>Bacillota</taxon>
        <taxon>Bacilli</taxon>
        <taxon>Bacillales</taxon>
        <taxon>Bacillaceae</taxon>
        <taxon>Lottiidibacillus</taxon>
    </lineage>
</organism>
<keyword evidence="1" id="KW-1133">Transmembrane helix</keyword>
<protein>
    <recommendedName>
        <fullName evidence="4">Peptidase M50 domain-containing protein</fullName>
    </recommendedName>
</protein>
<evidence type="ECO:0000313" key="3">
    <source>
        <dbReference type="Proteomes" id="UP000217083"/>
    </source>
</evidence>
<feature type="transmembrane region" description="Helical" evidence="1">
    <location>
        <begin position="80"/>
        <end position="101"/>
    </location>
</feature>